<evidence type="ECO:0000313" key="8">
    <source>
        <dbReference type="Proteomes" id="UP000478064"/>
    </source>
</evidence>
<dbReference type="SUPFAM" id="SSF103473">
    <property type="entry name" value="MFS general substrate transporter"/>
    <property type="match status" value="1"/>
</dbReference>
<feature type="transmembrane region" description="Helical" evidence="5">
    <location>
        <begin position="396"/>
        <end position="418"/>
    </location>
</feature>
<feature type="transmembrane region" description="Helical" evidence="5">
    <location>
        <begin position="72"/>
        <end position="92"/>
    </location>
</feature>
<keyword evidence="2 5" id="KW-0812">Transmembrane</keyword>
<dbReference type="PANTHER" id="PTHR23508:SF10">
    <property type="entry name" value="CARBOXYLIC ACID TRANSPORTER PROTEIN HOMOLOG"/>
    <property type="match status" value="1"/>
</dbReference>
<evidence type="ECO:0000313" key="7">
    <source>
        <dbReference type="EMBL" id="MQU08159.1"/>
    </source>
</evidence>
<feature type="transmembrane region" description="Helical" evidence="5">
    <location>
        <begin position="99"/>
        <end position="117"/>
    </location>
</feature>
<feature type="transmembrane region" description="Helical" evidence="5">
    <location>
        <begin position="336"/>
        <end position="355"/>
    </location>
</feature>
<dbReference type="AlphaFoldDB" id="A0A6L5HXR9"/>
<feature type="transmembrane region" description="Helical" evidence="5">
    <location>
        <begin position="305"/>
        <end position="324"/>
    </location>
</feature>
<dbReference type="Proteomes" id="UP000478064">
    <property type="component" value="Unassembled WGS sequence"/>
</dbReference>
<feature type="transmembrane region" description="Helical" evidence="5">
    <location>
        <begin position="157"/>
        <end position="180"/>
    </location>
</feature>
<gene>
    <name evidence="7" type="ORF">GHO27_21010</name>
</gene>
<comment type="subcellular location">
    <subcellularLocation>
        <location evidence="1">Membrane</location>
        <topology evidence="1">Multi-pass membrane protein</topology>
    </subcellularLocation>
</comment>
<feature type="transmembrane region" description="Helical" evidence="5">
    <location>
        <begin position="424"/>
        <end position="444"/>
    </location>
</feature>
<proteinExistence type="predicted"/>
<feature type="transmembrane region" description="Helical" evidence="5">
    <location>
        <begin position="123"/>
        <end position="145"/>
    </location>
</feature>
<sequence>MSSESANLDCPPEKSLEIGSLLDASSWNGYQKLVLLLLTSVMVLDGVDAQVLSLSLSAITTEFHTNRSAISWIYALSFIGMAIGAALGGILGDKYGRKIVLVVATFVFGALTATAAFVDSIFWLGACRAIASLGMGGAMPTVAALTAEYTGAGKRSLALGVVMAGLPLGGILVGVLAAGVLPTQGWRSLFLVAGLAPVVLSIVLLALLPDSLRFVLKKSKNTYKASRILARVTGQKISSNLHLYYQEEKKTKVSISEIATGGYLLDTVLISLGLFFAVLCTYMMYSWSPTFFIEAGYDVKYSSLTMSLFSTGGLLGAIIAGYFFSVLGSRKTLIKMVALGIMFCIGLCVLPSSQISESPTAILIALFVLGVCIPGTQSAIMVMVTQVYPSHMRSTGVGIAAAVGRVGAIASAFIGPYALSGANLTFFGTLALAMLFCILMVCTVSRQVKRVEKFSPVTLKTQEAD</sequence>
<evidence type="ECO:0000256" key="1">
    <source>
        <dbReference type="ARBA" id="ARBA00004141"/>
    </source>
</evidence>
<dbReference type="PROSITE" id="PS50850">
    <property type="entry name" value="MFS"/>
    <property type="match status" value="1"/>
</dbReference>
<reference evidence="7 8" key="1">
    <citation type="submission" date="2019-10" db="EMBL/GenBank/DDBJ databases">
        <title>Evaluation of single-gene subtyping targets for Pseudomonas.</title>
        <authorList>
            <person name="Reichler S.J."/>
            <person name="Orsi R.H."/>
            <person name="Wiedmann M."/>
            <person name="Martin N.H."/>
            <person name="Murphy S.I."/>
        </authorList>
    </citation>
    <scope>NUCLEOTIDE SEQUENCE [LARGE SCALE GENOMIC DNA]</scope>
    <source>
        <strain evidence="7 8">FSL R10-1637</strain>
    </source>
</reference>
<dbReference type="InterPro" id="IPR011701">
    <property type="entry name" value="MFS"/>
</dbReference>
<keyword evidence="3 5" id="KW-1133">Transmembrane helix</keyword>
<dbReference type="GO" id="GO:0005886">
    <property type="term" value="C:plasma membrane"/>
    <property type="evidence" value="ECO:0007669"/>
    <property type="project" value="TreeGrafter"/>
</dbReference>
<evidence type="ECO:0000256" key="3">
    <source>
        <dbReference type="ARBA" id="ARBA00022989"/>
    </source>
</evidence>
<dbReference type="EMBL" id="WIVU01000055">
    <property type="protein sequence ID" value="MQU08159.1"/>
    <property type="molecule type" value="Genomic_DNA"/>
</dbReference>
<organism evidence="7 8">
    <name type="scientific">Pseudomonas helleri</name>
    <dbReference type="NCBI Taxonomy" id="1608996"/>
    <lineage>
        <taxon>Bacteria</taxon>
        <taxon>Pseudomonadati</taxon>
        <taxon>Pseudomonadota</taxon>
        <taxon>Gammaproteobacteria</taxon>
        <taxon>Pseudomonadales</taxon>
        <taxon>Pseudomonadaceae</taxon>
        <taxon>Pseudomonas</taxon>
    </lineage>
</organism>
<feature type="transmembrane region" description="Helical" evidence="5">
    <location>
        <begin position="33"/>
        <end position="52"/>
    </location>
</feature>
<name>A0A6L5HXR9_9PSED</name>
<comment type="caution">
    <text evidence="7">The sequence shown here is derived from an EMBL/GenBank/DDBJ whole genome shotgun (WGS) entry which is preliminary data.</text>
</comment>
<dbReference type="RefSeq" id="WP_153374954.1">
    <property type="nucleotide sequence ID" value="NZ_WIVU01000055.1"/>
</dbReference>
<dbReference type="InterPro" id="IPR036259">
    <property type="entry name" value="MFS_trans_sf"/>
</dbReference>
<feature type="transmembrane region" description="Helical" evidence="5">
    <location>
        <begin position="263"/>
        <end position="285"/>
    </location>
</feature>
<dbReference type="Gene3D" id="1.20.1250.20">
    <property type="entry name" value="MFS general substrate transporter like domains"/>
    <property type="match status" value="1"/>
</dbReference>
<evidence type="ECO:0000256" key="5">
    <source>
        <dbReference type="SAM" id="Phobius"/>
    </source>
</evidence>
<dbReference type="GO" id="GO:0046943">
    <property type="term" value="F:carboxylic acid transmembrane transporter activity"/>
    <property type="evidence" value="ECO:0007669"/>
    <property type="project" value="TreeGrafter"/>
</dbReference>
<accession>A0A6L5HXR9</accession>
<protein>
    <submittedName>
        <fullName evidence="7">MFS transporter</fullName>
    </submittedName>
</protein>
<feature type="transmembrane region" description="Helical" evidence="5">
    <location>
        <begin position="186"/>
        <end position="208"/>
    </location>
</feature>
<dbReference type="InterPro" id="IPR020846">
    <property type="entry name" value="MFS_dom"/>
</dbReference>
<evidence type="ECO:0000256" key="4">
    <source>
        <dbReference type="ARBA" id="ARBA00023136"/>
    </source>
</evidence>
<dbReference type="PANTHER" id="PTHR23508">
    <property type="entry name" value="CARBOXYLIC ACID TRANSPORTER PROTEIN HOMOLOG"/>
    <property type="match status" value="1"/>
</dbReference>
<evidence type="ECO:0000259" key="6">
    <source>
        <dbReference type="PROSITE" id="PS50850"/>
    </source>
</evidence>
<evidence type="ECO:0000256" key="2">
    <source>
        <dbReference type="ARBA" id="ARBA00022692"/>
    </source>
</evidence>
<feature type="domain" description="Major facilitator superfamily (MFS) profile" evidence="6">
    <location>
        <begin position="34"/>
        <end position="449"/>
    </location>
</feature>
<keyword evidence="4 5" id="KW-0472">Membrane</keyword>
<feature type="transmembrane region" description="Helical" evidence="5">
    <location>
        <begin position="361"/>
        <end position="384"/>
    </location>
</feature>
<dbReference type="Pfam" id="PF07690">
    <property type="entry name" value="MFS_1"/>
    <property type="match status" value="1"/>
</dbReference>